<reference evidence="15" key="1">
    <citation type="submission" date="2022-11" db="UniProtKB">
        <authorList>
            <consortium name="WormBaseParasite"/>
        </authorList>
    </citation>
    <scope>IDENTIFICATION</scope>
</reference>
<keyword evidence="14" id="KW-1185">Reference proteome</keyword>
<dbReference type="PROSITE" id="PS01206">
    <property type="entry name" value="ASC"/>
    <property type="match status" value="1"/>
</dbReference>
<evidence type="ECO:0000256" key="8">
    <source>
        <dbReference type="ARBA" id="ARBA00023065"/>
    </source>
</evidence>
<evidence type="ECO:0000256" key="12">
    <source>
        <dbReference type="ARBA" id="ARBA00023303"/>
    </source>
</evidence>
<evidence type="ECO:0000256" key="3">
    <source>
        <dbReference type="ARBA" id="ARBA00022448"/>
    </source>
</evidence>
<dbReference type="PRINTS" id="PR01078">
    <property type="entry name" value="AMINACHANNEL"/>
</dbReference>
<organism evidence="14 15">
    <name type="scientific">Plectus sambesii</name>
    <dbReference type="NCBI Taxonomy" id="2011161"/>
    <lineage>
        <taxon>Eukaryota</taxon>
        <taxon>Metazoa</taxon>
        <taxon>Ecdysozoa</taxon>
        <taxon>Nematoda</taxon>
        <taxon>Chromadorea</taxon>
        <taxon>Plectida</taxon>
        <taxon>Plectina</taxon>
        <taxon>Plectoidea</taxon>
        <taxon>Plectidae</taxon>
        <taxon>Plectus</taxon>
    </lineage>
</organism>
<evidence type="ECO:0000256" key="9">
    <source>
        <dbReference type="ARBA" id="ARBA00023136"/>
    </source>
</evidence>
<keyword evidence="6" id="KW-1133">Transmembrane helix</keyword>
<evidence type="ECO:0000256" key="11">
    <source>
        <dbReference type="ARBA" id="ARBA00023201"/>
    </source>
</evidence>
<evidence type="ECO:0000256" key="13">
    <source>
        <dbReference type="RuleBase" id="RU000679"/>
    </source>
</evidence>
<dbReference type="Proteomes" id="UP000887566">
    <property type="component" value="Unplaced"/>
</dbReference>
<evidence type="ECO:0000256" key="6">
    <source>
        <dbReference type="ARBA" id="ARBA00022989"/>
    </source>
</evidence>
<evidence type="ECO:0000313" key="14">
    <source>
        <dbReference type="Proteomes" id="UP000887566"/>
    </source>
</evidence>
<dbReference type="GO" id="GO:0005886">
    <property type="term" value="C:plasma membrane"/>
    <property type="evidence" value="ECO:0007669"/>
    <property type="project" value="TreeGrafter"/>
</dbReference>
<comment type="subcellular location">
    <subcellularLocation>
        <location evidence="1">Membrane</location>
        <topology evidence="1">Multi-pass membrane protein</topology>
    </subcellularLocation>
</comment>
<dbReference type="GO" id="GO:0015280">
    <property type="term" value="F:ligand-gated sodium channel activity"/>
    <property type="evidence" value="ECO:0007669"/>
    <property type="project" value="TreeGrafter"/>
</dbReference>
<evidence type="ECO:0000256" key="5">
    <source>
        <dbReference type="ARBA" id="ARBA00022692"/>
    </source>
</evidence>
<evidence type="ECO:0000256" key="2">
    <source>
        <dbReference type="ARBA" id="ARBA00007193"/>
    </source>
</evidence>
<dbReference type="WBParaSite" id="PSAMB.scaffold6188size9997.g28074.t1">
    <property type="protein sequence ID" value="PSAMB.scaffold6188size9997.g28074.t1"/>
    <property type="gene ID" value="PSAMB.scaffold6188size9997.g28074"/>
</dbReference>
<keyword evidence="10" id="KW-0325">Glycoprotein</keyword>
<keyword evidence="12 13" id="KW-0407">Ion channel</keyword>
<comment type="similarity">
    <text evidence="2 13">Belongs to the amiloride-sensitive sodium channel (TC 1.A.6) family.</text>
</comment>
<dbReference type="InterPro" id="IPR001873">
    <property type="entry name" value="ENaC"/>
</dbReference>
<keyword evidence="8 13" id="KW-0406">Ion transport</keyword>
<keyword evidence="5 13" id="KW-0812">Transmembrane</keyword>
<keyword evidence="4 13" id="KW-0894">Sodium channel</keyword>
<keyword evidence="9" id="KW-0472">Membrane</keyword>
<evidence type="ECO:0000256" key="10">
    <source>
        <dbReference type="ARBA" id="ARBA00023180"/>
    </source>
</evidence>
<dbReference type="AlphaFoldDB" id="A0A914X2D0"/>
<dbReference type="Pfam" id="PF00858">
    <property type="entry name" value="ASC"/>
    <property type="match status" value="1"/>
</dbReference>
<evidence type="ECO:0000256" key="1">
    <source>
        <dbReference type="ARBA" id="ARBA00004141"/>
    </source>
</evidence>
<evidence type="ECO:0000256" key="4">
    <source>
        <dbReference type="ARBA" id="ARBA00022461"/>
    </source>
</evidence>
<dbReference type="Gene3D" id="2.60.470.10">
    <property type="entry name" value="Acid-sensing ion channels like domains"/>
    <property type="match status" value="1"/>
</dbReference>
<accession>A0A914X2D0</accession>
<protein>
    <submittedName>
        <fullName evidence="15">Amiloride-sensitive sodium channel</fullName>
    </submittedName>
</protein>
<name>A0A914X2D0_9BILA</name>
<proteinExistence type="inferred from homology"/>
<keyword evidence="7" id="KW-0915">Sodium</keyword>
<dbReference type="InterPro" id="IPR020903">
    <property type="entry name" value="ENaC_CS"/>
</dbReference>
<evidence type="ECO:0000256" key="7">
    <source>
        <dbReference type="ARBA" id="ARBA00023053"/>
    </source>
</evidence>
<keyword evidence="3 13" id="KW-0813">Transport</keyword>
<keyword evidence="11 13" id="KW-0739">Sodium transport</keyword>
<dbReference type="PANTHER" id="PTHR11690">
    <property type="entry name" value="AMILORIDE-SENSITIVE SODIUM CHANNEL-RELATED"/>
    <property type="match status" value="1"/>
</dbReference>
<evidence type="ECO:0000313" key="15">
    <source>
        <dbReference type="WBParaSite" id="PSAMB.scaffold6188size9997.g28074.t1"/>
    </source>
</evidence>
<dbReference type="PANTHER" id="PTHR11690:SF248">
    <property type="entry name" value="PICKPOCKET 17, ISOFORM A"/>
    <property type="match status" value="1"/>
</dbReference>
<sequence>MNAKATSDMNYLVESALESNDSALIDQYKNVFENLTEFIEDCSYNTMKCNLTSNFVPVRNSAYGMCFTFNHLLANMSSNMLVTRAGPNFGLRLRLNVHQSMYMHTTDTAGIRVVVHDQHEHPFPETAGYSAKVGTKTSLGLTMIETTRLPSPYGKCMMDKDKQRRVPYFFPGNYTSQGCIYSCLAMRIAQRCGCLHQE</sequence>